<keyword evidence="1" id="KW-0001">2Fe-2S</keyword>
<evidence type="ECO:0000313" key="6">
    <source>
        <dbReference type="EMBL" id="MDO6672156.1"/>
    </source>
</evidence>
<proteinExistence type="predicted"/>
<evidence type="ECO:0000256" key="1">
    <source>
        <dbReference type="ARBA" id="ARBA00022714"/>
    </source>
</evidence>
<dbReference type="Gene3D" id="2.102.10.10">
    <property type="entry name" value="Rieske [2Fe-2S] iron-sulphur domain"/>
    <property type="match status" value="1"/>
</dbReference>
<dbReference type="RefSeq" id="WP_303568524.1">
    <property type="nucleotide sequence ID" value="NZ_JAUORK010000009.1"/>
</dbReference>
<sequence length="110" mass="11866">MALTLDDGRPALLVMQSDGPRAFLDRCPHQGSRMLTEDETGDPYMDATGGLILCHRHQACFEPHHGTCISGPCVGQRLTALDVELVHNDASPAQLLLWVAAGSGGEMREK</sequence>
<dbReference type="PANTHER" id="PTHR40261">
    <property type="match status" value="1"/>
</dbReference>
<dbReference type="GO" id="GO:0051537">
    <property type="term" value="F:2 iron, 2 sulfur cluster binding"/>
    <property type="evidence" value="ECO:0007669"/>
    <property type="project" value="UniProtKB-KW"/>
</dbReference>
<dbReference type="PANTHER" id="PTHR40261:SF1">
    <property type="entry name" value="RIESKE DOMAIN-CONTAINING PROTEIN"/>
    <property type="match status" value="1"/>
</dbReference>
<dbReference type="SUPFAM" id="SSF50022">
    <property type="entry name" value="ISP domain"/>
    <property type="match status" value="1"/>
</dbReference>
<evidence type="ECO:0000256" key="3">
    <source>
        <dbReference type="ARBA" id="ARBA00023004"/>
    </source>
</evidence>
<evidence type="ECO:0000313" key="7">
    <source>
        <dbReference type="Proteomes" id="UP001170481"/>
    </source>
</evidence>
<comment type="caution">
    <text evidence="6">The sequence shown here is derived from an EMBL/GenBank/DDBJ whole genome shotgun (WGS) entry which is preliminary data.</text>
</comment>
<evidence type="ECO:0000256" key="4">
    <source>
        <dbReference type="ARBA" id="ARBA00023014"/>
    </source>
</evidence>
<dbReference type="Pfam" id="PF00355">
    <property type="entry name" value="Rieske"/>
    <property type="match status" value="1"/>
</dbReference>
<evidence type="ECO:0000259" key="5">
    <source>
        <dbReference type="PROSITE" id="PS51296"/>
    </source>
</evidence>
<keyword evidence="2" id="KW-0479">Metal-binding</keyword>
<name>A0AAP4X0R3_9GAMM</name>
<accession>A0AAP4X0R3</accession>
<gene>
    <name evidence="6" type="ORF">Q4535_08470</name>
</gene>
<reference evidence="6" key="1">
    <citation type="submission" date="2023-07" db="EMBL/GenBank/DDBJ databases">
        <title>Genome content predicts the carbon catabolic preferences of heterotrophic bacteria.</title>
        <authorList>
            <person name="Gralka M."/>
        </authorList>
    </citation>
    <scope>NUCLEOTIDE SEQUENCE</scope>
    <source>
        <strain evidence="6">C2R13</strain>
    </source>
</reference>
<dbReference type="InterPro" id="IPR017941">
    <property type="entry name" value="Rieske_2Fe-2S"/>
</dbReference>
<dbReference type="AlphaFoldDB" id="A0AAP4X0R3"/>
<dbReference type="GO" id="GO:0046872">
    <property type="term" value="F:metal ion binding"/>
    <property type="evidence" value="ECO:0007669"/>
    <property type="project" value="UniProtKB-KW"/>
</dbReference>
<protein>
    <submittedName>
        <fullName evidence="6">Rieske 2Fe-2S domain-containing protein</fullName>
    </submittedName>
</protein>
<dbReference type="EMBL" id="JAUORK010000009">
    <property type="protein sequence ID" value="MDO6672156.1"/>
    <property type="molecule type" value="Genomic_DNA"/>
</dbReference>
<keyword evidence="4" id="KW-0411">Iron-sulfur</keyword>
<organism evidence="6 7">
    <name type="scientific">Cobetia amphilecti</name>
    <dbReference type="NCBI Taxonomy" id="1055104"/>
    <lineage>
        <taxon>Bacteria</taxon>
        <taxon>Pseudomonadati</taxon>
        <taxon>Pseudomonadota</taxon>
        <taxon>Gammaproteobacteria</taxon>
        <taxon>Oceanospirillales</taxon>
        <taxon>Halomonadaceae</taxon>
        <taxon>Cobetia</taxon>
    </lineage>
</organism>
<dbReference type="PROSITE" id="PS51296">
    <property type="entry name" value="RIESKE"/>
    <property type="match status" value="1"/>
</dbReference>
<dbReference type="InterPro" id="IPR036922">
    <property type="entry name" value="Rieske_2Fe-2S_sf"/>
</dbReference>
<keyword evidence="3" id="KW-0408">Iron</keyword>
<dbReference type="Proteomes" id="UP001170481">
    <property type="component" value="Unassembled WGS sequence"/>
</dbReference>
<evidence type="ECO:0000256" key="2">
    <source>
        <dbReference type="ARBA" id="ARBA00022723"/>
    </source>
</evidence>
<feature type="domain" description="Rieske" evidence="5">
    <location>
        <begin position="1"/>
        <end position="73"/>
    </location>
</feature>